<accession>A0ABP1FDJ0</accession>
<keyword evidence="3" id="KW-1185">Reference proteome</keyword>
<protein>
    <submittedName>
        <fullName evidence="2">Uncharacterized protein</fullName>
    </submittedName>
</protein>
<evidence type="ECO:0000313" key="2">
    <source>
        <dbReference type="EMBL" id="CAL2106956.1"/>
    </source>
</evidence>
<comment type="caution">
    <text evidence="2">The sequence shown here is derived from an EMBL/GenBank/DDBJ whole genome shotgun (WGS) entry which is preliminary data.</text>
</comment>
<organism evidence="2 3">
    <name type="scientific">Tenacibaculum vairaonense</name>
    <dbReference type="NCBI Taxonomy" id="3137860"/>
    <lineage>
        <taxon>Bacteria</taxon>
        <taxon>Pseudomonadati</taxon>
        <taxon>Bacteroidota</taxon>
        <taxon>Flavobacteriia</taxon>
        <taxon>Flavobacteriales</taxon>
        <taxon>Flavobacteriaceae</taxon>
        <taxon>Tenacibaculum</taxon>
    </lineage>
</organism>
<keyword evidence="1" id="KW-1133">Transmembrane helix</keyword>
<feature type="transmembrane region" description="Helical" evidence="1">
    <location>
        <begin position="9"/>
        <end position="29"/>
    </location>
</feature>
<dbReference type="Proteomes" id="UP001497602">
    <property type="component" value="Unassembled WGS sequence"/>
</dbReference>
<reference evidence="2 3" key="1">
    <citation type="submission" date="2024-05" db="EMBL/GenBank/DDBJ databases">
        <authorList>
            <person name="Duchaud E."/>
        </authorList>
    </citation>
    <scope>NUCLEOTIDE SEQUENCE [LARGE SCALE GENOMIC DNA]</scope>
    <source>
        <strain evidence="2">Ena-SAMPLE-TAB-13-05-2024-13:56:06:370-140305</strain>
    </source>
</reference>
<name>A0ABP1FDJ0_9FLAO</name>
<gene>
    <name evidence="2" type="ORF">T190115A13A_20236</name>
</gene>
<sequence>MKKDHLKNLFFLTVLMAITQSLFLSYITSDYAHEFFTIFFFIELLNLIVFYFSYRRKWFWLFLLLSTIIEIVIFIKQDLPISPDEIFMILIVLLRLYIVYKLGKPINWKLK</sequence>
<evidence type="ECO:0000256" key="1">
    <source>
        <dbReference type="SAM" id="Phobius"/>
    </source>
</evidence>
<dbReference type="EMBL" id="CAXJRC010000022">
    <property type="protein sequence ID" value="CAL2106956.1"/>
    <property type="molecule type" value="Genomic_DNA"/>
</dbReference>
<keyword evidence="1" id="KW-0812">Transmembrane</keyword>
<feature type="transmembrane region" description="Helical" evidence="1">
    <location>
        <begin position="35"/>
        <end position="52"/>
    </location>
</feature>
<evidence type="ECO:0000313" key="3">
    <source>
        <dbReference type="Proteomes" id="UP001497602"/>
    </source>
</evidence>
<keyword evidence="1" id="KW-0472">Membrane</keyword>
<feature type="transmembrane region" description="Helical" evidence="1">
    <location>
        <begin position="59"/>
        <end position="75"/>
    </location>
</feature>
<feature type="transmembrane region" description="Helical" evidence="1">
    <location>
        <begin position="87"/>
        <end position="103"/>
    </location>
</feature>
<proteinExistence type="predicted"/>